<feature type="transmembrane region" description="Helical" evidence="1">
    <location>
        <begin position="166"/>
        <end position="184"/>
    </location>
</feature>
<evidence type="ECO:0000313" key="3">
    <source>
        <dbReference type="Proteomes" id="UP000192266"/>
    </source>
</evidence>
<dbReference type="Pfam" id="PF13803">
    <property type="entry name" value="DUF4184"/>
    <property type="match status" value="1"/>
</dbReference>
<evidence type="ECO:0000256" key="1">
    <source>
        <dbReference type="SAM" id="Phobius"/>
    </source>
</evidence>
<organism evidence="2 3">
    <name type="scientific">Hymenobacter roseosalivarius DSM 11622</name>
    <dbReference type="NCBI Taxonomy" id="645990"/>
    <lineage>
        <taxon>Bacteria</taxon>
        <taxon>Pseudomonadati</taxon>
        <taxon>Bacteroidota</taxon>
        <taxon>Cytophagia</taxon>
        <taxon>Cytophagales</taxon>
        <taxon>Hymenobacteraceae</taxon>
        <taxon>Hymenobacter</taxon>
    </lineage>
</organism>
<dbReference type="AlphaFoldDB" id="A0A1W1VU74"/>
<feature type="transmembrane region" description="Helical" evidence="1">
    <location>
        <begin position="29"/>
        <end position="51"/>
    </location>
</feature>
<dbReference type="EMBL" id="FWWW01000074">
    <property type="protein sequence ID" value="SMB96922.1"/>
    <property type="molecule type" value="Genomic_DNA"/>
</dbReference>
<keyword evidence="1" id="KW-1133">Transmembrane helix</keyword>
<feature type="transmembrane region" description="Helical" evidence="1">
    <location>
        <begin position="190"/>
        <end position="215"/>
    </location>
</feature>
<feature type="transmembrane region" description="Helical" evidence="1">
    <location>
        <begin position="85"/>
        <end position="102"/>
    </location>
</feature>
<gene>
    <name evidence="2" type="ORF">SAMN00120144_2962</name>
</gene>
<feature type="transmembrane region" description="Helical" evidence="1">
    <location>
        <begin position="128"/>
        <end position="146"/>
    </location>
</feature>
<dbReference type="Proteomes" id="UP000192266">
    <property type="component" value="Unassembled WGS sequence"/>
</dbReference>
<keyword evidence="3" id="KW-1185">Reference proteome</keyword>
<sequence>MSGLVLGAMAPDFEYFFRLQAYGSYGHTWLGMLWFNLPTSLLIAGLFHGLVKRPLVRCLPLFLRARLSWLAEKPWSLRNLWSSRMLLGIIIGSVSHVFWDAFTHSDTVISVNIKGLELWVGPFTLYRWLQYISSVVGLLAVAWFVWRLPKHSRLVKATSKIQRLFWTLNGVLTTIFWLLFLFVHESYGRSLLVASIVTGISAFSLAQILTSAVMWRYFHPSKQARAARALKREIAHEFVDKQPHS</sequence>
<dbReference type="STRING" id="645990.SAMN00120144_2962"/>
<keyword evidence="1" id="KW-0812">Transmembrane</keyword>
<accession>A0A1W1VU74</accession>
<proteinExistence type="predicted"/>
<dbReference type="InterPro" id="IPR025238">
    <property type="entry name" value="DUF4184"/>
</dbReference>
<evidence type="ECO:0008006" key="4">
    <source>
        <dbReference type="Google" id="ProtNLM"/>
    </source>
</evidence>
<protein>
    <recommendedName>
        <fullName evidence="4">DUF4184 family protein</fullName>
    </recommendedName>
</protein>
<name>A0A1W1VU74_9BACT</name>
<evidence type="ECO:0000313" key="2">
    <source>
        <dbReference type="EMBL" id="SMB96922.1"/>
    </source>
</evidence>
<keyword evidence="1" id="KW-0472">Membrane</keyword>
<reference evidence="2 3" key="1">
    <citation type="submission" date="2017-04" db="EMBL/GenBank/DDBJ databases">
        <authorList>
            <person name="Afonso C.L."/>
            <person name="Miller P.J."/>
            <person name="Scott M.A."/>
            <person name="Spackman E."/>
            <person name="Goraichik I."/>
            <person name="Dimitrov K.M."/>
            <person name="Suarez D.L."/>
            <person name="Swayne D.E."/>
        </authorList>
    </citation>
    <scope>NUCLEOTIDE SEQUENCE [LARGE SCALE GENOMIC DNA]</scope>
    <source>
        <strain evidence="2 3">DSM 11622</strain>
    </source>
</reference>